<sequence>MKKKKLQTYKNHTRIHPLQHYVLMPISAITLVMAIISTIMSIVKGDFTFTTFLIMALVIMGIITGLLARMNALKVQDRTIRVEEQLRYFMLTGSPIDPKITLSQLIALRFATDDEFPKLASKAALTNMTPDEIKKEIQQWRSDEYRV</sequence>
<keyword evidence="3" id="KW-1185">Reference proteome</keyword>
<organism evidence="2 3">
    <name type="scientific">Metabacillus herbersteinensis</name>
    <dbReference type="NCBI Taxonomy" id="283816"/>
    <lineage>
        <taxon>Bacteria</taxon>
        <taxon>Bacillati</taxon>
        <taxon>Bacillota</taxon>
        <taxon>Bacilli</taxon>
        <taxon>Bacillales</taxon>
        <taxon>Bacillaceae</taxon>
        <taxon>Metabacillus</taxon>
    </lineage>
</organism>
<dbReference type="EMBL" id="JBHLVO010000031">
    <property type="protein sequence ID" value="MFC0274200.1"/>
    <property type="molecule type" value="Genomic_DNA"/>
</dbReference>
<keyword evidence="1" id="KW-0472">Membrane</keyword>
<protein>
    <submittedName>
        <fullName evidence="2">DUF6526 family protein</fullName>
    </submittedName>
</protein>
<evidence type="ECO:0000313" key="2">
    <source>
        <dbReference type="EMBL" id="MFC0274200.1"/>
    </source>
</evidence>
<proteinExistence type="predicted"/>
<gene>
    <name evidence="2" type="ORF">ACFFIX_22895</name>
</gene>
<feature type="transmembrane region" description="Helical" evidence="1">
    <location>
        <begin position="21"/>
        <end position="43"/>
    </location>
</feature>
<dbReference type="RefSeq" id="WP_378938215.1">
    <property type="nucleotide sequence ID" value="NZ_JBHLVO010000031.1"/>
</dbReference>
<dbReference type="Proteomes" id="UP001589854">
    <property type="component" value="Unassembled WGS sequence"/>
</dbReference>
<evidence type="ECO:0000256" key="1">
    <source>
        <dbReference type="SAM" id="Phobius"/>
    </source>
</evidence>
<dbReference type="InterPro" id="IPR045385">
    <property type="entry name" value="DUF6526"/>
</dbReference>
<comment type="caution">
    <text evidence="2">The sequence shown here is derived from an EMBL/GenBank/DDBJ whole genome shotgun (WGS) entry which is preliminary data.</text>
</comment>
<keyword evidence="1" id="KW-1133">Transmembrane helix</keyword>
<evidence type="ECO:0000313" key="3">
    <source>
        <dbReference type="Proteomes" id="UP001589854"/>
    </source>
</evidence>
<name>A0ABV6GKJ5_9BACI</name>
<feature type="transmembrane region" description="Helical" evidence="1">
    <location>
        <begin position="49"/>
        <end position="68"/>
    </location>
</feature>
<reference evidence="2 3" key="1">
    <citation type="submission" date="2024-09" db="EMBL/GenBank/DDBJ databases">
        <authorList>
            <person name="Sun Q."/>
            <person name="Mori K."/>
        </authorList>
    </citation>
    <scope>NUCLEOTIDE SEQUENCE [LARGE SCALE GENOMIC DNA]</scope>
    <source>
        <strain evidence="2 3">CCM 7228</strain>
    </source>
</reference>
<accession>A0ABV6GKJ5</accession>
<keyword evidence="1" id="KW-0812">Transmembrane</keyword>
<dbReference type="Pfam" id="PF20136">
    <property type="entry name" value="DUF6526"/>
    <property type="match status" value="1"/>
</dbReference>